<accession>A0ABQ4Y590</accession>
<sequence>MIPLPTSSPPLLLPSIDRRAGVPKVELPPQKRLCIALGLRYEIEESSSAPTARPIRDREVGYGITNTWDEMVEAMQEIAPTTLEGVNQRVMELVTTVRQDTDEVYRRLDDAQDDRSLMNGQLNLLRRDRRSHVCTARLMESGAKASHEAWVQSMDASDMVHSETQMSALHSQQRLARELAHPDVPEEAGSIS</sequence>
<feature type="region of interest" description="Disordered" evidence="1">
    <location>
        <begin position="163"/>
        <end position="192"/>
    </location>
</feature>
<gene>
    <name evidence="2" type="ORF">Tco_0705357</name>
</gene>
<reference evidence="2" key="1">
    <citation type="journal article" date="2022" name="Int. J. Mol. Sci.">
        <title>Draft Genome of Tanacetum Coccineum: Genomic Comparison of Closely Related Tanacetum-Family Plants.</title>
        <authorList>
            <person name="Yamashiro T."/>
            <person name="Shiraishi A."/>
            <person name="Nakayama K."/>
            <person name="Satake H."/>
        </authorList>
    </citation>
    <scope>NUCLEOTIDE SEQUENCE</scope>
</reference>
<feature type="compositionally biased region" description="Basic and acidic residues" evidence="1">
    <location>
        <begin position="175"/>
        <end position="184"/>
    </location>
</feature>
<name>A0ABQ4Y590_9ASTR</name>
<evidence type="ECO:0000313" key="3">
    <source>
        <dbReference type="Proteomes" id="UP001151760"/>
    </source>
</evidence>
<protein>
    <submittedName>
        <fullName evidence="2">Uncharacterized protein</fullName>
    </submittedName>
</protein>
<dbReference type="EMBL" id="BQNB010010085">
    <property type="protein sequence ID" value="GJS72516.1"/>
    <property type="molecule type" value="Genomic_DNA"/>
</dbReference>
<evidence type="ECO:0000256" key="1">
    <source>
        <dbReference type="SAM" id="MobiDB-lite"/>
    </source>
</evidence>
<keyword evidence="3" id="KW-1185">Reference proteome</keyword>
<feature type="compositionally biased region" description="Polar residues" evidence="1">
    <location>
        <begin position="163"/>
        <end position="174"/>
    </location>
</feature>
<proteinExistence type="predicted"/>
<reference evidence="2" key="2">
    <citation type="submission" date="2022-01" db="EMBL/GenBank/DDBJ databases">
        <authorList>
            <person name="Yamashiro T."/>
            <person name="Shiraishi A."/>
            <person name="Satake H."/>
            <person name="Nakayama K."/>
        </authorList>
    </citation>
    <scope>NUCLEOTIDE SEQUENCE</scope>
</reference>
<evidence type="ECO:0000313" key="2">
    <source>
        <dbReference type="EMBL" id="GJS72516.1"/>
    </source>
</evidence>
<comment type="caution">
    <text evidence="2">The sequence shown here is derived from an EMBL/GenBank/DDBJ whole genome shotgun (WGS) entry which is preliminary data.</text>
</comment>
<dbReference type="Proteomes" id="UP001151760">
    <property type="component" value="Unassembled WGS sequence"/>
</dbReference>
<organism evidence="2 3">
    <name type="scientific">Tanacetum coccineum</name>
    <dbReference type="NCBI Taxonomy" id="301880"/>
    <lineage>
        <taxon>Eukaryota</taxon>
        <taxon>Viridiplantae</taxon>
        <taxon>Streptophyta</taxon>
        <taxon>Embryophyta</taxon>
        <taxon>Tracheophyta</taxon>
        <taxon>Spermatophyta</taxon>
        <taxon>Magnoliopsida</taxon>
        <taxon>eudicotyledons</taxon>
        <taxon>Gunneridae</taxon>
        <taxon>Pentapetalae</taxon>
        <taxon>asterids</taxon>
        <taxon>campanulids</taxon>
        <taxon>Asterales</taxon>
        <taxon>Asteraceae</taxon>
        <taxon>Asteroideae</taxon>
        <taxon>Anthemideae</taxon>
        <taxon>Anthemidinae</taxon>
        <taxon>Tanacetum</taxon>
    </lineage>
</organism>